<keyword evidence="2" id="KW-0812">Transmembrane</keyword>
<feature type="region of interest" description="Disordered" evidence="1">
    <location>
        <begin position="419"/>
        <end position="450"/>
    </location>
</feature>
<keyword evidence="4" id="KW-1185">Reference proteome</keyword>
<feature type="transmembrane region" description="Helical" evidence="2">
    <location>
        <begin position="290"/>
        <end position="308"/>
    </location>
</feature>
<dbReference type="AlphaFoldDB" id="A0AA36HKG4"/>
<name>A0AA36HKG4_9DINO</name>
<comment type="caution">
    <text evidence="3">The sequence shown here is derived from an EMBL/GenBank/DDBJ whole genome shotgun (WGS) entry which is preliminary data.</text>
</comment>
<protein>
    <submittedName>
        <fullName evidence="3">Uncharacterized protein</fullName>
    </submittedName>
</protein>
<feature type="transmembrane region" description="Helical" evidence="2">
    <location>
        <begin position="249"/>
        <end position="270"/>
    </location>
</feature>
<feature type="transmembrane region" description="Helical" evidence="2">
    <location>
        <begin position="59"/>
        <end position="82"/>
    </location>
</feature>
<feature type="compositionally biased region" description="Low complexity" evidence="1">
    <location>
        <begin position="431"/>
        <end position="440"/>
    </location>
</feature>
<keyword evidence="2" id="KW-0472">Membrane</keyword>
<sequence length="485" mass="54255">MHGAVRRKPWSPQKRTALGIQAAVLCVLIAWQGVKLRSQELVAIGHAYSSATNAVQWPYVVAATIFLVEFLICFLLILLLRLMLHFKDPGSGEVLFLVRLREVAEMLAFIAFFAGVFYIYVLSRQPQSMYHMSAGSFFEGTKEYREARHIFLWAFLAPQQWVMHARLYTKASVVEAGQLMLITAYTMVFGLMAVQVDMDADSWIRPHLQVRILYTLSTLSMISVFVKASRMPMEPLIAKTGNFYLKVKYVVWSGYPVAYMLRSLGVLSAWQEEVLVYTSLDVVAKSLSLIASSTGPLFTLFLSTWGHWHISGGMHDFRVTVQEPDWGVQSVEMDRSTEKGEQATGLRAGQSNFLRDAVDAEDAQRLQRIAQQVDTQLSFMAQKTPITVKLGNVSVGAECYVSRSLWGSRQLAITVRHAEASKPKGEDDAGSLSSRSSSAESETKSKTATLTSGKVALHQYLAERTDSSEVGEKYWQTRLASEQTD</sequence>
<gene>
    <name evidence="3" type="ORF">EVOR1521_LOCUS810</name>
</gene>
<evidence type="ECO:0000256" key="2">
    <source>
        <dbReference type="SAM" id="Phobius"/>
    </source>
</evidence>
<reference evidence="3" key="1">
    <citation type="submission" date="2023-08" db="EMBL/GenBank/DDBJ databases">
        <authorList>
            <person name="Chen Y."/>
            <person name="Shah S."/>
            <person name="Dougan E. K."/>
            <person name="Thang M."/>
            <person name="Chan C."/>
        </authorList>
    </citation>
    <scope>NUCLEOTIDE SEQUENCE</scope>
</reference>
<feature type="transmembrane region" description="Helical" evidence="2">
    <location>
        <begin position="208"/>
        <end position="228"/>
    </location>
</feature>
<evidence type="ECO:0000313" key="3">
    <source>
        <dbReference type="EMBL" id="CAJ1370177.1"/>
    </source>
</evidence>
<organism evidence="3 4">
    <name type="scientific">Effrenium voratum</name>
    <dbReference type="NCBI Taxonomy" id="2562239"/>
    <lineage>
        <taxon>Eukaryota</taxon>
        <taxon>Sar</taxon>
        <taxon>Alveolata</taxon>
        <taxon>Dinophyceae</taxon>
        <taxon>Suessiales</taxon>
        <taxon>Symbiodiniaceae</taxon>
        <taxon>Effrenium</taxon>
    </lineage>
</organism>
<dbReference type="EMBL" id="CAUJNA010000002">
    <property type="protein sequence ID" value="CAJ1370177.1"/>
    <property type="molecule type" value="Genomic_DNA"/>
</dbReference>
<keyword evidence="2" id="KW-1133">Transmembrane helix</keyword>
<accession>A0AA36HKG4</accession>
<proteinExistence type="predicted"/>
<dbReference type="Proteomes" id="UP001178507">
    <property type="component" value="Unassembled WGS sequence"/>
</dbReference>
<feature type="transmembrane region" description="Helical" evidence="2">
    <location>
        <begin position="179"/>
        <end position="196"/>
    </location>
</feature>
<feature type="transmembrane region" description="Helical" evidence="2">
    <location>
        <begin position="103"/>
        <end position="122"/>
    </location>
</feature>
<evidence type="ECO:0000313" key="4">
    <source>
        <dbReference type="Proteomes" id="UP001178507"/>
    </source>
</evidence>
<evidence type="ECO:0000256" key="1">
    <source>
        <dbReference type="SAM" id="MobiDB-lite"/>
    </source>
</evidence>
<dbReference type="SUPFAM" id="SSF81321">
    <property type="entry name" value="Family A G protein-coupled receptor-like"/>
    <property type="match status" value="1"/>
</dbReference>
<dbReference type="Gene3D" id="1.20.1070.10">
    <property type="entry name" value="Rhodopsin 7-helix transmembrane proteins"/>
    <property type="match status" value="1"/>
</dbReference>